<dbReference type="GO" id="GO:0003677">
    <property type="term" value="F:DNA binding"/>
    <property type="evidence" value="ECO:0007669"/>
    <property type="project" value="UniProtKB-KW"/>
</dbReference>
<dbReference type="PROSITE" id="PS50863">
    <property type="entry name" value="B3"/>
    <property type="match status" value="1"/>
</dbReference>
<evidence type="ECO:0000256" key="4">
    <source>
        <dbReference type="ARBA" id="ARBA00022833"/>
    </source>
</evidence>
<dbReference type="Gene3D" id="2.40.330.10">
    <property type="entry name" value="DNA-binding pseudobarrel domain"/>
    <property type="match status" value="1"/>
</dbReference>
<reference evidence="11 12" key="1">
    <citation type="submission" date="2020-08" db="EMBL/GenBank/DDBJ databases">
        <title>Plant Genome Project.</title>
        <authorList>
            <person name="Zhang R.-G."/>
        </authorList>
    </citation>
    <scope>NUCLEOTIDE SEQUENCE [LARGE SCALE GENOMIC DNA]</scope>
    <source>
        <tissue evidence="11">Rhizome</tissue>
    </source>
</reference>
<feature type="compositionally biased region" description="Basic and acidic residues" evidence="9">
    <location>
        <begin position="485"/>
        <end position="497"/>
    </location>
</feature>
<feature type="compositionally biased region" description="Polar residues" evidence="9">
    <location>
        <begin position="223"/>
        <end position="243"/>
    </location>
</feature>
<evidence type="ECO:0000256" key="6">
    <source>
        <dbReference type="ARBA" id="ARBA00023125"/>
    </source>
</evidence>
<dbReference type="Pfam" id="PF02362">
    <property type="entry name" value="B3"/>
    <property type="match status" value="1"/>
</dbReference>
<dbReference type="GO" id="GO:0008270">
    <property type="term" value="F:zinc ion binding"/>
    <property type="evidence" value="ECO:0007669"/>
    <property type="project" value="UniProtKB-KW"/>
</dbReference>
<dbReference type="PANTHER" id="PTHR46245">
    <property type="entry name" value="B3 DOMAIN-CONTAINING PROTEIN OS07G0563300"/>
    <property type="match status" value="1"/>
</dbReference>
<keyword evidence="7" id="KW-0804">Transcription</keyword>
<dbReference type="AlphaFoldDB" id="A0A8J5LL91"/>
<keyword evidence="5" id="KW-0805">Transcription regulation</keyword>
<evidence type="ECO:0000256" key="7">
    <source>
        <dbReference type="ARBA" id="ARBA00023163"/>
    </source>
</evidence>
<feature type="region of interest" description="Disordered" evidence="9">
    <location>
        <begin position="889"/>
        <end position="911"/>
    </location>
</feature>
<feature type="compositionally biased region" description="Basic and acidic residues" evidence="9">
    <location>
        <begin position="729"/>
        <end position="746"/>
    </location>
</feature>
<dbReference type="InterPro" id="IPR003340">
    <property type="entry name" value="B3_DNA-bd"/>
</dbReference>
<keyword evidence="12" id="KW-1185">Reference proteome</keyword>
<sequence>MSSSAPNPASAAAPSAAKICFNSQCKETVSDHPSRRNKGWCLRSGEIAELCSRCSCAFEQGTFCETFHSGVTGWRNCETCGKRLHCGCIVSAQTYVYLDAGGVECLACANKSVVKGPNQISPPPMLMQHALERRDSPTKTWRSVATPSYGQWRQAPHMWTMTNMQSDLQQRLSYEFDRPCTIERLATGRRHYISAHEKNYEPKRIISRSINSIPQDRYADGNTGENDPNSTNKPVTADPSTSFGFKFEAKPNSSTNLQPLPTNLQPLPTNLRPPSLSKENSSLVIGLPVPFSTLHGASCPINLSAKQSPAQVTSPLSNQFCPSHINEAGLQVQMRNGRTRGDAFPPTQLLPQNWPTITDQKLQEISGDRQTAIIPLFEKMLTASDVARIGRLVLPKKCAEVYFPTISQPEGLPLKVQDTSGRSWTFQFRFWPNNNSRMYVLEGVTPCIQAMQLQAGDTVTFSRIDPEGKLVMGFRKASCSSNEQSEAKIRNLQDPKTHNPGNDFSSPPEDLDNAADQSTQPIHKDWSIARSPPVPSKRKAKTLGSKNKRLRIENEESMELKLTWEEAQKLLHPPPNSSPSVVVIEGHEFEEYEEAPILGKMSYFTSNQAGSACPQELDSESIADTIPCKTVNCADIYVGISNVMAVGSKRSKANAQKDNVQASDRLDTLVSLAISKNLPAFQPTTKHPRHKPGCSCIVCIQPPSGQGPKHKPDCTCNVCLTVRRRFKTLESRREKRQSEKELETSEKQPLTTIRLPKVLPEAGNSNPPSDETASQRATMNVNAETSPLLPIKIPQIDLNIQPERDEEPSTASQADTSTIVSLFETGATRRTQELGEACQTKVRDATVRGQANVIHRCEDALVAVSSLFTCVSTPEEDYRRCNTLTSRSRHADSVHISRSNPRLVSDTAGDR</sequence>
<dbReference type="Proteomes" id="UP000734854">
    <property type="component" value="Unassembled WGS sequence"/>
</dbReference>
<proteinExistence type="predicted"/>
<dbReference type="EMBL" id="JACMSC010000006">
    <property type="protein sequence ID" value="KAG6516979.1"/>
    <property type="molecule type" value="Genomic_DNA"/>
</dbReference>
<evidence type="ECO:0000256" key="3">
    <source>
        <dbReference type="ARBA" id="ARBA00022771"/>
    </source>
</evidence>
<evidence type="ECO:0000256" key="5">
    <source>
        <dbReference type="ARBA" id="ARBA00023015"/>
    </source>
</evidence>
<feature type="domain" description="TF-B3" evidence="10">
    <location>
        <begin position="377"/>
        <end position="478"/>
    </location>
</feature>
<feature type="compositionally biased region" description="Polar residues" evidence="9">
    <location>
        <begin position="763"/>
        <end position="778"/>
    </location>
</feature>
<comment type="caution">
    <text evidence="11">The sequence shown here is derived from an EMBL/GenBank/DDBJ whole genome shotgun (WGS) entry which is preliminary data.</text>
</comment>
<evidence type="ECO:0000313" key="12">
    <source>
        <dbReference type="Proteomes" id="UP000734854"/>
    </source>
</evidence>
<comment type="subcellular location">
    <subcellularLocation>
        <location evidence="1">Nucleus</location>
    </subcellularLocation>
</comment>
<feature type="compositionally biased region" description="Basic residues" evidence="9">
    <location>
        <begin position="536"/>
        <end position="548"/>
    </location>
</feature>
<keyword evidence="6" id="KW-0238">DNA-binding</keyword>
<feature type="region of interest" description="Disordered" evidence="9">
    <location>
        <begin position="482"/>
        <end position="548"/>
    </location>
</feature>
<feature type="region of interest" description="Disordered" evidence="9">
    <location>
        <begin position="214"/>
        <end position="269"/>
    </location>
</feature>
<dbReference type="PANTHER" id="PTHR46245:SF10">
    <property type="entry name" value="B3 DOMAIN-CONTAINING TRANSCRIPTION FACTOR VAL3"/>
    <property type="match status" value="1"/>
</dbReference>
<dbReference type="Pfam" id="PF25813">
    <property type="entry name" value="zf_VAL1_N"/>
    <property type="match status" value="1"/>
</dbReference>
<organism evidence="11 12">
    <name type="scientific">Zingiber officinale</name>
    <name type="common">Ginger</name>
    <name type="synonym">Amomum zingiber</name>
    <dbReference type="NCBI Taxonomy" id="94328"/>
    <lineage>
        <taxon>Eukaryota</taxon>
        <taxon>Viridiplantae</taxon>
        <taxon>Streptophyta</taxon>
        <taxon>Embryophyta</taxon>
        <taxon>Tracheophyta</taxon>
        <taxon>Spermatophyta</taxon>
        <taxon>Magnoliopsida</taxon>
        <taxon>Liliopsida</taxon>
        <taxon>Zingiberales</taxon>
        <taxon>Zingiberaceae</taxon>
        <taxon>Zingiber</taxon>
    </lineage>
</organism>
<evidence type="ECO:0000256" key="1">
    <source>
        <dbReference type="ARBA" id="ARBA00004123"/>
    </source>
</evidence>
<accession>A0A8J5LL91</accession>
<keyword evidence="2" id="KW-0479">Metal-binding</keyword>
<dbReference type="CDD" id="cd10017">
    <property type="entry name" value="B3_DNA"/>
    <property type="match status" value="1"/>
</dbReference>
<gene>
    <name evidence="11" type="ORF">ZIOFF_020355</name>
</gene>
<dbReference type="InterPro" id="IPR015300">
    <property type="entry name" value="DNA-bd_pseudobarrel_sf"/>
</dbReference>
<evidence type="ECO:0000313" key="11">
    <source>
        <dbReference type="EMBL" id="KAG6516979.1"/>
    </source>
</evidence>
<dbReference type="SUPFAM" id="SSF101936">
    <property type="entry name" value="DNA-binding pseudobarrel domain"/>
    <property type="match status" value="1"/>
</dbReference>
<protein>
    <recommendedName>
        <fullName evidence="10">TF-B3 domain-containing protein</fullName>
    </recommendedName>
</protein>
<evidence type="ECO:0000256" key="2">
    <source>
        <dbReference type="ARBA" id="ARBA00022723"/>
    </source>
</evidence>
<keyword evidence="8" id="KW-0539">Nucleus</keyword>
<dbReference type="GO" id="GO:0005634">
    <property type="term" value="C:nucleus"/>
    <property type="evidence" value="ECO:0007669"/>
    <property type="project" value="UniProtKB-SubCell"/>
</dbReference>
<keyword evidence="4" id="KW-0862">Zinc</keyword>
<feature type="compositionally biased region" description="Low complexity" evidence="9">
    <location>
        <begin position="255"/>
        <end position="269"/>
    </location>
</feature>
<feature type="region of interest" description="Disordered" evidence="9">
    <location>
        <begin position="729"/>
        <end position="778"/>
    </location>
</feature>
<evidence type="ECO:0000256" key="8">
    <source>
        <dbReference type="ARBA" id="ARBA00023242"/>
    </source>
</evidence>
<dbReference type="SMART" id="SM01019">
    <property type="entry name" value="B3"/>
    <property type="match status" value="1"/>
</dbReference>
<dbReference type="GO" id="GO:0006355">
    <property type="term" value="P:regulation of DNA-templated transcription"/>
    <property type="evidence" value="ECO:0007669"/>
    <property type="project" value="UniProtKB-ARBA"/>
</dbReference>
<evidence type="ECO:0000259" key="10">
    <source>
        <dbReference type="PROSITE" id="PS50863"/>
    </source>
</evidence>
<evidence type="ECO:0000256" key="9">
    <source>
        <dbReference type="SAM" id="MobiDB-lite"/>
    </source>
</evidence>
<keyword evidence="3" id="KW-0863">Zinc-finger</keyword>
<name>A0A8J5LL91_ZINOF</name>
<dbReference type="FunFam" id="2.40.330.10:FF:000006">
    <property type="entry name" value="B3 domain-containing transcription repressor VAL1"/>
    <property type="match status" value="1"/>
</dbReference>
<dbReference type="InterPro" id="IPR057743">
    <property type="entry name" value="Zfn_VAL1-3_N"/>
</dbReference>